<dbReference type="EMBL" id="JAMDMJ010000033">
    <property type="protein sequence ID" value="MCY9598539.1"/>
    <property type="molecule type" value="Genomic_DNA"/>
</dbReference>
<protein>
    <submittedName>
        <fullName evidence="2">RNA dependent RNA polymerase</fullName>
    </submittedName>
</protein>
<evidence type="ECO:0000259" key="1">
    <source>
        <dbReference type="Pfam" id="PF05183"/>
    </source>
</evidence>
<dbReference type="InterPro" id="IPR057596">
    <property type="entry name" value="RDRP_core"/>
</dbReference>
<sequence>MSKNTNARKLREDHLISSKLVTAFESTLTRTINAQINCICADLIIVRTYYLKVLENLITQGFIFKNEKYVYLTASAGQIRTKKTVFIKESLLQKHRDTLTCGLTVEKINSLGGVNINKYLAYLALCFSASDPWKDFNIDRAIVVDDMETNVRSVVDFVDDKSYEITRQQMDIPINHTDGCGMVLPRKNKKSMMVRLPWVKGLLVPFPFDKFIREKSKSSKVKDIYGKEYDIIKDRIEVIFTKSQFKMWKYYSSWDEYRAFYKLHGCHASKCNEEDDVFRKAKLNYQMLQTLTDFSDNELMSVSAKTIEKINNIGRDRDTMLSILGVKESNNKDYFQQALELYPELLNDTYSREVLKQVKKSIVKEAKSGKIDVEGYYTFVSPDLYAFCEYLFLNDLTPAGLLDNGQVYCSLFKEYSTLDCLRSPHLYREHAVRQNIVDKEKSRWFVTKGVYTSCHDPISKLLQFDVDGDKSLVCADSVIIDVAKRNMKEIVPLYYNMSKAEAQMITDAEVYNGLAAAYTGGNIGLYSNNITKIWNSENPNLDVIKLLCCENNFVIDYAKTLYKPTRPDSMAKLIKGYTKAKNPNFFIYAKDKSKDSVENANASVVNRLQKLIPNPRLNFRAANLGQFTYKTLLSDTNKYIDVSKENNLIEKFKELDLKRRFFSLVDEEDLYSKSYRYKEIRDILLDYNTNINYIVDVLVEYLYVYKKSSYKTTLWSSFGDVIVENIKRNVTHPLKGGYILCNVCGDRILETSNRRKYCERCWKEEQKRIKRESWHKHKSKYRKTC</sequence>
<evidence type="ECO:0000313" key="2">
    <source>
        <dbReference type="EMBL" id="MCY9598539.1"/>
    </source>
</evidence>
<accession>A0ABT4FML0</accession>
<comment type="caution">
    <text evidence="2">The sequence shown here is derived from an EMBL/GenBank/DDBJ whole genome shotgun (WGS) entry which is preliminary data.</text>
</comment>
<proteinExistence type="predicted"/>
<feature type="domain" description="RDRP core" evidence="1">
    <location>
        <begin position="31"/>
        <end position="592"/>
    </location>
</feature>
<gene>
    <name evidence="2" type="ORF">M5X16_22570</name>
</gene>
<reference evidence="2 3" key="1">
    <citation type="submission" date="2022-05" db="EMBL/GenBank/DDBJ databases">
        <title>Genome Sequencing of Bee-Associated Microbes.</title>
        <authorList>
            <person name="Dunlap C."/>
        </authorList>
    </citation>
    <scope>NUCLEOTIDE SEQUENCE [LARGE SCALE GENOMIC DNA]</scope>
    <source>
        <strain evidence="2 3">NRRL B-23120</strain>
    </source>
</reference>
<organism evidence="2 3">
    <name type="scientific">Paenibacillus chitinolyticus</name>
    <dbReference type="NCBI Taxonomy" id="79263"/>
    <lineage>
        <taxon>Bacteria</taxon>
        <taxon>Bacillati</taxon>
        <taxon>Bacillota</taxon>
        <taxon>Bacilli</taxon>
        <taxon>Bacillales</taxon>
        <taxon>Paenibacillaceae</taxon>
        <taxon>Paenibacillus</taxon>
    </lineage>
</organism>
<keyword evidence="3" id="KW-1185">Reference proteome</keyword>
<evidence type="ECO:0000313" key="3">
    <source>
        <dbReference type="Proteomes" id="UP001527202"/>
    </source>
</evidence>
<name>A0ABT4FML0_9BACL</name>
<dbReference type="GeneID" id="95376031"/>
<dbReference type="RefSeq" id="WP_241688868.1">
    <property type="nucleotide sequence ID" value="NZ_CP026520.1"/>
</dbReference>
<dbReference type="Pfam" id="PF05183">
    <property type="entry name" value="RdRP"/>
    <property type="match status" value="1"/>
</dbReference>
<dbReference type="Proteomes" id="UP001527202">
    <property type="component" value="Unassembled WGS sequence"/>
</dbReference>